<dbReference type="SUPFAM" id="SSF52540">
    <property type="entry name" value="P-loop containing nucleoside triphosphate hydrolases"/>
    <property type="match status" value="1"/>
</dbReference>
<organism evidence="1 2">
    <name type="scientific">Nocardia transvalensis</name>
    <dbReference type="NCBI Taxonomy" id="37333"/>
    <lineage>
        <taxon>Bacteria</taxon>
        <taxon>Bacillati</taxon>
        <taxon>Actinomycetota</taxon>
        <taxon>Actinomycetes</taxon>
        <taxon>Mycobacteriales</taxon>
        <taxon>Nocardiaceae</taxon>
        <taxon>Nocardia</taxon>
    </lineage>
</organism>
<protein>
    <recommendedName>
        <fullName evidence="3">AAA domain-containing protein</fullName>
    </recommendedName>
</protein>
<dbReference type="Pfam" id="PF13671">
    <property type="entry name" value="AAA_33"/>
    <property type="match status" value="1"/>
</dbReference>
<dbReference type="Gene3D" id="3.40.50.300">
    <property type="entry name" value="P-loop containing nucleotide triphosphate hydrolases"/>
    <property type="match status" value="1"/>
</dbReference>
<keyword evidence="2" id="KW-1185">Reference proteome</keyword>
<dbReference type="Proteomes" id="UP000540412">
    <property type="component" value="Unassembled WGS sequence"/>
</dbReference>
<evidence type="ECO:0008006" key="3">
    <source>
        <dbReference type="Google" id="ProtNLM"/>
    </source>
</evidence>
<gene>
    <name evidence="1" type="ORF">BJY24_007586</name>
</gene>
<evidence type="ECO:0000313" key="1">
    <source>
        <dbReference type="EMBL" id="MBB5918674.1"/>
    </source>
</evidence>
<reference evidence="1 2" key="1">
    <citation type="submission" date="2020-08" db="EMBL/GenBank/DDBJ databases">
        <title>Sequencing the genomes of 1000 actinobacteria strains.</title>
        <authorList>
            <person name="Klenk H.-P."/>
        </authorList>
    </citation>
    <scope>NUCLEOTIDE SEQUENCE [LARGE SCALE GENOMIC DNA]</scope>
    <source>
        <strain evidence="1 2">DSM 43582</strain>
    </source>
</reference>
<dbReference type="InterPro" id="IPR027417">
    <property type="entry name" value="P-loop_NTPase"/>
</dbReference>
<proteinExistence type="predicted"/>
<dbReference type="RefSeq" id="WP_246829492.1">
    <property type="nucleotide sequence ID" value="NZ_JACHIT010000002.1"/>
</dbReference>
<comment type="caution">
    <text evidence="1">The sequence shown here is derived from an EMBL/GenBank/DDBJ whole genome shotgun (WGS) entry which is preliminary data.</text>
</comment>
<accession>A0A7W9PN18</accession>
<dbReference type="AlphaFoldDB" id="A0A7W9PN18"/>
<dbReference type="EMBL" id="JACHIT010000002">
    <property type="protein sequence ID" value="MBB5918674.1"/>
    <property type="molecule type" value="Genomic_DNA"/>
</dbReference>
<name>A0A7W9PN18_9NOCA</name>
<sequence>MNPPFESGSSPSPEAPVVTPAAVLDLRGRTVGELRYPATAAVVFTGVPGAGKSTALRRLFGSVGESVTTVERAGATLVDSQQSRNWWRLRLGRLPYTLWLPLVHLTHYLRIRRALHRSVRPVVVHDCGTRRWVRWLIATWAAQAGREVHLVMIDVSPDAARAGQDARGRHVHRLSSALHHTRWRRLVEQATTGTAPRPTPASTVVLDRATVSSLRAITFTT</sequence>
<evidence type="ECO:0000313" key="2">
    <source>
        <dbReference type="Proteomes" id="UP000540412"/>
    </source>
</evidence>